<dbReference type="HOGENOM" id="CLU_2558015_0_0_1"/>
<name>G2XQM6_BOTF4</name>
<evidence type="ECO:0000313" key="2">
    <source>
        <dbReference type="Proteomes" id="UP000008177"/>
    </source>
</evidence>
<reference evidence="2" key="1">
    <citation type="journal article" date="2011" name="PLoS Genet.">
        <title>Genomic analysis of the necrotrophic fungal pathogens Sclerotinia sclerotiorum and Botrytis cinerea.</title>
        <authorList>
            <person name="Amselem J."/>
            <person name="Cuomo C.A."/>
            <person name="van Kan J.A."/>
            <person name="Viaud M."/>
            <person name="Benito E.P."/>
            <person name="Couloux A."/>
            <person name="Coutinho P.M."/>
            <person name="de Vries R.P."/>
            <person name="Dyer P.S."/>
            <person name="Fillinger S."/>
            <person name="Fournier E."/>
            <person name="Gout L."/>
            <person name="Hahn M."/>
            <person name="Kohn L."/>
            <person name="Lapalu N."/>
            <person name="Plummer K.M."/>
            <person name="Pradier J.M."/>
            <person name="Quevillon E."/>
            <person name="Sharon A."/>
            <person name="Simon A."/>
            <person name="ten Have A."/>
            <person name="Tudzynski B."/>
            <person name="Tudzynski P."/>
            <person name="Wincker P."/>
            <person name="Andrew M."/>
            <person name="Anthouard V."/>
            <person name="Beever R.E."/>
            <person name="Beffa R."/>
            <person name="Benoit I."/>
            <person name="Bouzid O."/>
            <person name="Brault B."/>
            <person name="Chen Z."/>
            <person name="Choquer M."/>
            <person name="Collemare J."/>
            <person name="Cotton P."/>
            <person name="Danchin E.G."/>
            <person name="Da Silva C."/>
            <person name="Gautier A."/>
            <person name="Giraud C."/>
            <person name="Giraud T."/>
            <person name="Gonzalez C."/>
            <person name="Grossetete S."/>
            <person name="Guldener U."/>
            <person name="Henrissat B."/>
            <person name="Howlett B.J."/>
            <person name="Kodira C."/>
            <person name="Kretschmer M."/>
            <person name="Lappartient A."/>
            <person name="Leroch M."/>
            <person name="Levis C."/>
            <person name="Mauceli E."/>
            <person name="Neuveglise C."/>
            <person name="Oeser B."/>
            <person name="Pearson M."/>
            <person name="Poulain J."/>
            <person name="Poussereau N."/>
            <person name="Quesneville H."/>
            <person name="Rascle C."/>
            <person name="Schumacher J."/>
            <person name="Segurens B."/>
            <person name="Sexton A."/>
            <person name="Silva E."/>
            <person name="Sirven C."/>
            <person name="Soanes D.M."/>
            <person name="Talbot N.J."/>
            <person name="Templeton M."/>
            <person name="Yandava C."/>
            <person name="Yarden O."/>
            <person name="Zeng Q."/>
            <person name="Rollins J.A."/>
            <person name="Lebrun M.H."/>
            <person name="Dickman M."/>
        </authorList>
    </citation>
    <scope>NUCLEOTIDE SEQUENCE [LARGE SCALE GENOMIC DNA]</scope>
    <source>
        <strain evidence="2">T4</strain>
    </source>
</reference>
<dbReference type="InParanoid" id="G2XQM6"/>
<sequence length="82" mass="9457">MYGQLLPSTVSAAEHLQRIPINITQYRHTLINLLERARFQSANLQNPQIRISVKSQKPSDPQTLNRSRGSVILYRPRFTLIT</sequence>
<evidence type="ECO:0000313" key="1">
    <source>
        <dbReference type="EMBL" id="CCD43131.1"/>
    </source>
</evidence>
<protein>
    <submittedName>
        <fullName evidence="1">Uncharacterized protein</fullName>
    </submittedName>
</protein>
<dbReference type="Proteomes" id="UP000008177">
    <property type="component" value="Unplaced contigs"/>
</dbReference>
<accession>G2XQM6</accession>
<dbReference type="AlphaFoldDB" id="G2XQM6"/>
<proteinExistence type="predicted"/>
<organism evidence="1 2">
    <name type="scientific">Botryotinia fuckeliana (strain T4)</name>
    <name type="common">Noble rot fungus</name>
    <name type="synonym">Botrytis cinerea</name>
    <dbReference type="NCBI Taxonomy" id="999810"/>
    <lineage>
        <taxon>Eukaryota</taxon>
        <taxon>Fungi</taxon>
        <taxon>Dikarya</taxon>
        <taxon>Ascomycota</taxon>
        <taxon>Pezizomycotina</taxon>
        <taxon>Leotiomycetes</taxon>
        <taxon>Helotiales</taxon>
        <taxon>Sclerotiniaceae</taxon>
        <taxon>Botrytis</taxon>
    </lineage>
</organism>
<dbReference type="EMBL" id="FQ790252">
    <property type="protein sequence ID" value="CCD43131.1"/>
    <property type="molecule type" value="Genomic_DNA"/>
</dbReference>
<gene>
    <name evidence="1" type="ORF">BofuT4_uP069710.1</name>
</gene>